<keyword evidence="1 6" id="KW-0963">Cytoplasm</keyword>
<feature type="binding site" evidence="6 7">
    <location>
        <position position="129"/>
    </location>
    <ligand>
        <name>S-adenosyl-L-methionine</name>
        <dbReference type="ChEBI" id="CHEBI:59789"/>
    </ligand>
</feature>
<accession>A0A498BWZ2</accession>
<dbReference type="GO" id="GO:0002131">
    <property type="term" value="P:wobble position cytosine ribose methylation"/>
    <property type="evidence" value="ECO:0007669"/>
    <property type="project" value="TreeGrafter"/>
</dbReference>
<evidence type="ECO:0000256" key="1">
    <source>
        <dbReference type="ARBA" id="ARBA00022490"/>
    </source>
</evidence>
<dbReference type="Proteomes" id="UP000275461">
    <property type="component" value="Unassembled WGS sequence"/>
</dbReference>
<dbReference type="FunFam" id="3.40.1280.10:FF:000002">
    <property type="entry name" value="Peptidylprolyl isomerase"/>
    <property type="match status" value="1"/>
</dbReference>
<dbReference type="CDD" id="cd18094">
    <property type="entry name" value="SpoU-like_TrmL"/>
    <property type="match status" value="1"/>
</dbReference>
<name>A0A498BWZ2_9GAMM</name>
<evidence type="ECO:0000256" key="4">
    <source>
        <dbReference type="ARBA" id="ARBA00022691"/>
    </source>
</evidence>
<keyword evidence="4 6" id="KW-0949">S-adenosyl-L-methionine</keyword>
<dbReference type="GO" id="GO:0141102">
    <property type="term" value="F:tRNA (5-carboxymethylaminomethyluridine(34)-2'-O)-methyltransferase activity"/>
    <property type="evidence" value="ECO:0007669"/>
    <property type="project" value="RHEA"/>
</dbReference>
<dbReference type="RefSeq" id="WP_121442581.1">
    <property type="nucleotide sequence ID" value="NZ_RCDA01000003.1"/>
</dbReference>
<dbReference type="InterPro" id="IPR029028">
    <property type="entry name" value="Alpha/beta_knot_MTases"/>
</dbReference>
<proteinExistence type="inferred from homology"/>
<dbReference type="EMBL" id="RCDA01000003">
    <property type="protein sequence ID" value="RLK48174.1"/>
    <property type="molecule type" value="Genomic_DNA"/>
</dbReference>
<dbReference type="PANTHER" id="PTHR42971:SF1">
    <property type="entry name" value="TRNA (CYTIDINE(34)-2'-O)-METHYLTRANSFERASE"/>
    <property type="match status" value="1"/>
</dbReference>
<dbReference type="EC" id="2.1.1.207" evidence="6"/>
<reference evidence="9 10" key="1">
    <citation type="submission" date="2018-10" db="EMBL/GenBank/DDBJ databases">
        <title>Genomic Encyclopedia of Type Strains, Phase IV (KMG-IV): sequencing the most valuable type-strain genomes for metagenomic binning, comparative biology and taxonomic classification.</title>
        <authorList>
            <person name="Goeker M."/>
        </authorList>
    </citation>
    <scope>NUCLEOTIDE SEQUENCE [LARGE SCALE GENOMIC DNA]</scope>
    <source>
        <strain evidence="9 10">DSM 12769</strain>
    </source>
</reference>
<dbReference type="SUPFAM" id="SSF75217">
    <property type="entry name" value="alpha/beta knot"/>
    <property type="match status" value="1"/>
</dbReference>
<comment type="subunit">
    <text evidence="6">Homodimer.</text>
</comment>
<dbReference type="AlphaFoldDB" id="A0A498BWZ2"/>
<dbReference type="GO" id="GO:0141098">
    <property type="term" value="F:tRNA (cytidine(34)-2'-O)-methyltransferase activity"/>
    <property type="evidence" value="ECO:0007669"/>
    <property type="project" value="RHEA"/>
</dbReference>
<dbReference type="GO" id="GO:0002132">
    <property type="term" value="P:wobble position uridine ribose methylation"/>
    <property type="evidence" value="ECO:0007669"/>
    <property type="project" value="TreeGrafter"/>
</dbReference>
<evidence type="ECO:0000256" key="2">
    <source>
        <dbReference type="ARBA" id="ARBA00022603"/>
    </source>
</evidence>
<dbReference type="HAMAP" id="MF_01885">
    <property type="entry name" value="tRNA_methyltr_TrmL"/>
    <property type="match status" value="1"/>
</dbReference>
<evidence type="ECO:0000256" key="5">
    <source>
        <dbReference type="ARBA" id="ARBA00022694"/>
    </source>
</evidence>
<dbReference type="GO" id="GO:0005737">
    <property type="term" value="C:cytoplasm"/>
    <property type="evidence" value="ECO:0007669"/>
    <property type="project" value="UniProtKB-SubCell"/>
</dbReference>
<comment type="catalytic activity">
    <reaction evidence="6">
        <text>5-carboxymethylaminomethyluridine(34) in tRNA(Leu) + S-adenosyl-L-methionine = 5-carboxymethylaminomethyl-2'-O-methyluridine(34) in tRNA(Leu) + S-adenosyl-L-homocysteine + H(+)</text>
        <dbReference type="Rhea" id="RHEA:43088"/>
        <dbReference type="Rhea" id="RHEA-COMP:10333"/>
        <dbReference type="Rhea" id="RHEA-COMP:10334"/>
        <dbReference type="ChEBI" id="CHEBI:15378"/>
        <dbReference type="ChEBI" id="CHEBI:57856"/>
        <dbReference type="ChEBI" id="CHEBI:59789"/>
        <dbReference type="ChEBI" id="CHEBI:74508"/>
        <dbReference type="ChEBI" id="CHEBI:74511"/>
        <dbReference type="EC" id="2.1.1.207"/>
    </reaction>
</comment>
<dbReference type="InterPro" id="IPR001537">
    <property type="entry name" value="SpoU_MeTrfase"/>
</dbReference>
<keyword evidence="5 6" id="KW-0819">tRNA processing</keyword>
<comment type="similarity">
    <text evidence="6">Belongs to the class IV-like SAM-binding methyltransferase superfamily. RNA methyltransferase TrmH family. TrmL subfamily.</text>
</comment>
<evidence type="ECO:0000256" key="3">
    <source>
        <dbReference type="ARBA" id="ARBA00022679"/>
    </source>
</evidence>
<comment type="function">
    <text evidence="6">Methylates the ribose at the nucleotide 34 wobble position in the two leucyl isoacceptors tRNA(Leu)(CmAA) and tRNA(Leu)(cmnm5UmAA). Catalyzes the methyl transfer from S-adenosyl-L-methionine to the 2'-OH of the wobble nucleotide.</text>
</comment>
<organism evidence="9 10">
    <name type="scientific">Alkalispirillum mobile</name>
    <dbReference type="NCBI Taxonomy" id="85925"/>
    <lineage>
        <taxon>Bacteria</taxon>
        <taxon>Pseudomonadati</taxon>
        <taxon>Pseudomonadota</taxon>
        <taxon>Gammaproteobacteria</taxon>
        <taxon>Chromatiales</taxon>
        <taxon>Ectothiorhodospiraceae</taxon>
        <taxon>Alkalispirillum</taxon>
    </lineage>
</organism>
<evidence type="ECO:0000259" key="8">
    <source>
        <dbReference type="Pfam" id="PF00588"/>
    </source>
</evidence>
<dbReference type="OrthoDB" id="9789043at2"/>
<feature type="binding site" evidence="6 7">
    <location>
        <position position="78"/>
    </location>
    <ligand>
        <name>S-adenosyl-L-methionine</name>
        <dbReference type="ChEBI" id="CHEBI:59789"/>
    </ligand>
</feature>
<feature type="domain" description="tRNA/rRNA methyltransferase SpoU type" evidence="8">
    <location>
        <begin position="2"/>
        <end position="141"/>
    </location>
</feature>
<dbReference type="GO" id="GO:0042802">
    <property type="term" value="F:identical protein binding"/>
    <property type="evidence" value="ECO:0007669"/>
    <property type="project" value="UniProtKB-ARBA"/>
</dbReference>
<protein>
    <recommendedName>
        <fullName evidence="6">tRNA (cytidine(34)-2'-O)-methyltransferase</fullName>
        <ecNumber evidence="6">2.1.1.207</ecNumber>
    </recommendedName>
    <alternativeName>
        <fullName evidence="6">tRNA (cytidine/uridine-2'-O-)-methyltransferase TrmL</fullName>
    </alternativeName>
</protein>
<dbReference type="PANTHER" id="PTHR42971">
    <property type="entry name" value="TRNA (CYTIDINE(34)-2'-O)-METHYLTRANSFERASE"/>
    <property type="match status" value="1"/>
</dbReference>
<dbReference type="Pfam" id="PF00588">
    <property type="entry name" value="SpoU_methylase"/>
    <property type="match status" value="1"/>
</dbReference>
<feature type="binding site" evidence="6 7">
    <location>
        <position position="100"/>
    </location>
    <ligand>
        <name>S-adenosyl-L-methionine</name>
        <dbReference type="ChEBI" id="CHEBI:59789"/>
    </ligand>
</feature>
<evidence type="ECO:0000313" key="9">
    <source>
        <dbReference type="EMBL" id="RLK48174.1"/>
    </source>
</evidence>
<keyword evidence="2 6" id="KW-0489">Methyltransferase</keyword>
<dbReference type="PIRSF" id="PIRSF029256">
    <property type="entry name" value="SpoU_TrmH_prd"/>
    <property type="match status" value="1"/>
</dbReference>
<dbReference type="InterPro" id="IPR029026">
    <property type="entry name" value="tRNA_m1G_MTases_N"/>
</dbReference>
<evidence type="ECO:0000256" key="6">
    <source>
        <dbReference type="HAMAP-Rule" id="MF_01885"/>
    </source>
</evidence>
<dbReference type="InterPro" id="IPR016914">
    <property type="entry name" value="TrmL"/>
</dbReference>
<comment type="caution">
    <text evidence="9">The sequence shown here is derived from an EMBL/GenBank/DDBJ whole genome shotgun (WGS) entry which is preliminary data.</text>
</comment>
<evidence type="ECO:0000313" key="10">
    <source>
        <dbReference type="Proteomes" id="UP000275461"/>
    </source>
</evidence>
<comment type="catalytic activity">
    <reaction evidence="6">
        <text>cytidine(34) in tRNA + S-adenosyl-L-methionine = 2'-O-methylcytidine(34) in tRNA + S-adenosyl-L-homocysteine + H(+)</text>
        <dbReference type="Rhea" id="RHEA:43084"/>
        <dbReference type="Rhea" id="RHEA-COMP:10331"/>
        <dbReference type="Rhea" id="RHEA-COMP:10332"/>
        <dbReference type="ChEBI" id="CHEBI:15378"/>
        <dbReference type="ChEBI" id="CHEBI:57856"/>
        <dbReference type="ChEBI" id="CHEBI:59789"/>
        <dbReference type="ChEBI" id="CHEBI:74495"/>
        <dbReference type="ChEBI" id="CHEBI:82748"/>
        <dbReference type="EC" id="2.1.1.207"/>
    </reaction>
</comment>
<gene>
    <name evidence="6" type="primary">trmL</name>
    <name evidence="9" type="ORF">DFR31_2051</name>
</gene>
<keyword evidence="10" id="KW-1185">Reference proteome</keyword>
<sequence length="153" mass="17521">MFHIVLVEPEIPGNTGNIIRLAANTGAHLHLIHPLGFELDDTRLRRAGLDYHEWARVQEHASLVDCLCRLRPRRAWALSTRGHTGYHQARYQPGDALVFGCETGGLRQHLVRFSPGRRLRLPMRRESRSMNLGNSVSVVLYEALRQHDFPELE</sequence>
<feature type="binding site" evidence="6 7">
    <location>
        <position position="121"/>
    </location>
    <ligand>
        <name>S-adenosyl-L-methionine</name>
        <dbReference type="ChEBI" id="CHEBI:59789"/>
    </ligand>
</feature>
<keyword evidence="3 6" id="KW-0808">Transferase</keyword>
<comment type="subcellular location">
    <subcellularLocation>
        <location evidence="6">Cytoplasm</location>
    </subcellularLocation>
</comment>
<dbReference type="GO" id="GO:0003723">
    <property type="term" value="F:RNA binding"/>
    <property type="evidence" value="ECO:0007669"/>
    <property type="project" value="InterPro"/>
</dbReference>
<evidence type="ECO:0000256" key="7">
    <source>
        <dbReference type="PIRSR" id="PIRSR029256-1"/>
    </source>
</evidence>
<dbReference type="Gene3D" id="3.40.1280.10">
    <property type="match status" value="1"/>
</dbReference>